<gene>
    <name evidence="2" type="ORF">SCD92_18335</name>
</gene>
<accession>A0ABU4S2G1</accession>
<evidence type="ECO:0000256" key="1">
    <source>
        <dbReference type="PROSITE-ProRule" id="PRU00339"/>
    </source>
</evidence>
<sequence length="544" mass="61614">MLTTDQQGQLETARQLLDDDKPRAALKLLSSLYKADEDNIELIEAVLDALCELKLYDKARQVLLRALKRRPKIVELWGRLVHVYLAEEDYDNALKALAKAEAVLPRHYELRRLQAFVHSERGDRDAMHQTLELLMTDHPDHRRDLLVERADLYRAIALRPALDEARVKDSLGVMAYAVVPLRKAIADVGRAIEIEPDDWHLYFKRAGIHKQLTEFDEAIDDFNRALEYLDSEAEDYREFVIEERDGCLYGGRNERESLAGTLREGMPSADDGELSLDDYMANNVMDALVDQHVEGGPMLELVEAMGDDPDEAIALSIAQDIIKQAREPAADYQPVEASEFCAANRAHCNRVEKQLAPLGYSPLGDFEPVGLRQMLGKRAIVRFFLAEDRRTSVAAVRFSPLKPALWLWLIMLVLRRWKSSNLIQLESMSDDGQFVITNNAGNLNPFSNTPDYVHVNTMPLKTNLGDLVAAHNQQRQKLGVGWSEMDGIEGVWACQEALRVAKNTHRANIGCITEAELFALLGKQYERFAVAVRKYLRLLTQAAR</sequence>
<organism evidence="2 3">
    <name type="scientific">Gilvimarinus gilvus</name>
    <dbReference type="NCBI Taxonomy" id="3058038"/>
    <lineage>
        <taxon>Bacteria</taxon>
        <taxon>Pseudomonadati</taxon>
        <taxon>Pseudomonadota</taxon>
        <taxon>Gammaproteobacteria</taxon>
        <taxon>Cellvibrionales</taxon>
        <taxon>Cellvibrionaceae</taxon>
        <taxon>Gilvimarinus</taxon>
    </lineage>
</organism>
<dbReference type="Gene3D" id="1.25.40.10">
    <property type="entry name" value="Tetratricopeptide repeat domain"/>
    <property type="match status" value="2"/>
</dbReference>
<dbReference type="SUPFAM" id="SSF48452">
    <property type="entry name" value="TPR-like"/>
    <property type="match status" value="1"/>
</dbReference>
<feature type="repeat" description="TPR" evidence="1">
    <location>
        <begin position="74"/>
        <end position="107"/>
    </location>
</feature>
<dbReference type="InterPro" id="IPR011990">
    <property type="entry name" value="TPR-like_helical_dom_sf"/>
</dbReference>
<dbReference type="InterPro" id="IPR019734">
    <property type="entry name" value="TPR_rpt"/>
</dbReference>
<dbReference type="Proteomes" id="UP001273505">
    <property type="component" value="Unassembled WGS sequence"/>
</dbReference>
<dbReference type="SMART" id="SM00028">
    <property type="entry name" value="TPR"/>
    <property type="match status" value="3"/>
</dbReference>
<proteinExistence type="predicted"/>
<dbReference type="Pfam" id="PF09295">
    <property type="entry name" value="ChAPs"/>
    <property type="match status" value="1"/>
</dbReference>
<feature type="repeat" description="TPR" evidence="1">
    <location>
        <begin position="199"/>
        <end position="232"/>
    </location>
</feature>
<dbReference type="EMBL" id="JAXAFO010000050">
    <property type="protein sequence ID" value="MDX6851341.1"/>
    <property type="molecule type" value="Genomic_DNA"/>
</dbReference>
<dbReference type="PANTHER" id="PTHR23082">
    <property type="entry name" value="TRANSCRIPTION INITIATION FACTOR IIIC TFIIIC , POLYPEPTIDE 3-RELATED"/>
    <property type="match status" value="1"/>
</dbReference>
<dbReference type="Pfam" id="PF13181">
    <property type="entry name" value="TPR_8"/>
    <property type="match status" value="1"/>
</dbReference>
<evidence type="ECO:0008006" key="4">
    <source>
        <dbReference type="Google" id="ProtNLM"/>
    </source>
</evidence>
<keyword evidence="3" id="KW-1185">Reference proteome</keyword>
<name>A0ABU4S2G1_9GAMM</name>
<dbReference type="InterPro" id="IPR039340">
    <property type="entry name" value="Tfc4/TFIIIC-102/Sfc4"/>
</dbReference>
<dbReference type="PANTHER" id="PTHR23082:SF0">
    <property type="entry name" value="GENERAL TRANSCRIPTION FACTOR 3C POLYPEPTIDE 3"/>
    <property type="match status" value="1"/>
</dbReference>
<dbReference type="InterPro" id="IPR015374">
    <property type="entry name" value="ChAPs"/>
</dbReference>
<reference evidence="2 3" key="1">
    <citation type="submission" date="2023-11" db="EMBL/GenBank/DDBJ databases">
        <title>Gilvimarinus fulvus sp. nov., isolated from the surface of Kelp.</title>
        <authorList>
            <person name="Sun Y.Y."/>
            <person name="Gong Y."/>
            <person name="Du Z.J."/>
        </authorList>
    </citation>
    <scope>NUCLEOTIDE SEQUENCE [LARGE SCALE GENOMIC DNA]</scope>
    <source>
        <strain evidence="2 3">SDUM040013</strain>
    </source>
</reference>
<keyword evidence="1" id="KW-0802">TPR repeat</keyword>
<dbReference type="RefSeq" id="WP_302723077.1">
    <property type="nucleotide sequence ID" value="NZ_JAULRU010000577.1"/>
</dbReference>
<dbReference type="PROSITE" id="PS50005">
    <property type="entry name" value="TPR"/>
    <property type="match status" value="2"/>
</dbReference>
<evidence type="ECO:0000313" key="2">
    <source>
        <dbReference type="EMBL" id="MDX6851341.1"/>
    </source>
</evidence>
<protein>
    <recommendedName>
        <fullName evidence="4">Tetratricopeptide repeat protein</fullName>
    </recommendedName>
</protein>
<comment type="caution">
    <text evidence="2">The sequence shown here is derived from an EMBL/GenBank/DDBJ whole genome shotgun (WGS) entry which is preliminary data.</text>
</comment>
<evidence type="ECO:0000313" key="3">
    <source>
        <dbReference type="Proteomes" id="UP001273505"/>
    </source>
</evidence>